<evidence type="ECO:0000313" key="4">
    <source>
        <dbReference type="Proteomes" id="UP001432027"/>
    </source>
</evidence>
<proteinExistence type="predicted"/>
<name>A0AAV5T8I6_9BILA</name>
<feature type="non-terminal residue" evidence="3">
    <location>
        <position position="1"/>
    </location>
</feature>
<dbReference type="EMBL" id="BTSX01000003">
    <property type="protein sequence ID" value="GMS87981.1"/>
    <property type="molecule type" value="Genomic_DNA"/>
</dbReference>
<evidence type="ECO:0000313" key="3">
    <source>
        <dbReference type="EMBL" id="GMS87981.1"/>
    </source>
</evidence>
<feature type="region of interest" description="Disordered" evidence="1">
    <location>
        <begin position="1"/>
        <end position="33"/>
    </location>
</feature>
<reference evidence="3" key="1">
    <citation type="submission" date="2023-10" db="EMBL/GenBank/DDBJ databases">
        <title>Genome assembly of Pristionchus species.</title>
        <authorList>
            <person name="Yoshida K."/>
            <person name="Sommer R.J."/>
        </authorList>
    </citation>
    <scope>NUCLEOTIDE SEQUENCE</scope>
    <source>
        <strain evidence="3">RS0144</strain>
    </source>
</reference>
<evidence type="ECO:0000256" key="1">
    <source>
        <dbReference type="SAM" id="MobiDB-lite"/>
    </source>
</evidence>
<dbReference type="Proteomes" id="UP001432027">
    <property type="component" value="Unassembled WGS sequence"/>
</dbReference>
<organism evidence="3 4">
    <name type="scientific">Pristionchus entomophagus</name>
    <dbReference type="NCBI Taxonomy" id="358040"/>
    <lineage>
        <taxon>Eukaryota</taxon>
        <taxon>Metazoa</taxon>
        <taxon>Ecdysozoa</taxon>
        <taxon>Nematoda</taxon>
        <taxon>Chromadorea</taxon>
        <taxon>Rhabditida</taxon>
        <taxon>Rhabditina</taxon>
        <taxon>Diplogasteromorpha</taxon>
        <taxon>Diplogasteroidea</taxon>
        <taxon>Neodiplogasteridae</taxon>
        <taxon>Pristionchus</taxon>
    </lineage>
</organism>
<dbReference type="InterPro" id="IPR007284">
    <property type="entry name" value="Ground-like_dom"/>
</dbReference>
<sequence>TVDEESLPSSPAPLRPTLRSRKQPATSNRSPPVVSIDSEEIYISSSLFPFGSAVAKTTRKQQQNGPYALDPNCNSSELREIIVQGISDTPSDSKHLINAAIARNLDGSFGIVCAECSFSYLAHTIQYCHHTTSRAWCSGMDDHRSIIP</sequence>
<feature type="domain" description="Ground-like" evidence="2">
    <location>
        <begin position="70"/>
        <end position="137"/>
    </location>
</feature>
<gene>
    <name evidence="3" type="ORF">PENTCL1PPCAC_10156</name>
</gene>
<comment type="caution">
    <text evidence="3">The sequence shown here is derived from an EMBL/GenBank/DDBJ whole genome shotgun (WGS) entry which is preliminary data.</text>
</comment>
<dbReference type="Pfam" id="PF04155">
    <property type="entry name" value="Ground-like"/>
    <property type="match status" value="1"/>
</dbReference>
<protein>
    <recommendedName>
        <fullName evidence="2">Ground-like domain-containing protein</fullName>
    </recommendedName>
</protein>
<keyword evidence="4" id="KW-1185">Reference proteome</keyword>
<accession>A0AAV5T8I6</accession>
<dbReference type="AlphaFoldDB" id="A0AAV5T8I6"/>
<evidence type="ECO:0000259" key="2">
    <source>
        <dbReference type="Pfam" id="PF04155"/>
    </source>
</evidence>